<dbReference type="SMART" id="SM00530">
    <property type="entry name" value="HTH_XRE"/>
    <property type="match status" value="1"/>
</dbReference>
<proteinExistence type="inferred from homology"/>
<dbReference type="GO" id="GO:0003677">
    <property type="term" value="F:DNA binding"/>
    <property type="evidence" value="ECO:0007669"/>
    <property type="project" value="InterPro"/>
</dbReference>
<accession>A0A7Z0TML6</accession>
<evidence type="ECO:0000256" key="1">
    <source>
        <dbReference type="ARBA" id="ARBA00007227"/>
    </source>
</evidence>
<sequence length="380" mass="42498">MQYDSDQFRTPSHLIEALMKERGWSNRLLSVVLGIDENGVSRIVTGKRAIDAELAVTLEEIFSVPAERFLEIQQSYDLAKARISVRPDPARAMRAHLIGGLPVAEMAKRGWLRIKDVRDPALQAELMRFFGVNRIEDIEILPHSAKKTEVNTPATPAQLAWLYRVKQIATNMLVARYAPYAATQAVTKLTALLTAPEEARKVPRILAEHGIRFLVVESLPSAKIDGVCFWLNDTSPVIALSMRFDRIDNFWFVLRHELEHVARGHGISKIMLDAELEGENAGTGSHINEEERVANAAAAEFCVPRKMMDAFVARKAPIFSEKDILAFSKMISVHPGLIAGQLRYRTGRYDRFVNHLSKIRSIVTPNAITDGWGDVAPLGN</sequence>
<dbReference type="EMBL" id="JACBFH010000001">
    <property type="protein sequence ID" value="NYY87064.1"/>
    <property type="molecule type" value="Genomic_DNA"/>
</dbReference>
<comment type="similarity">
    <text evidence="1">Belongs to the short-chain fatty acyl-CoA assimilation regulator (ScfR) family.</text>
</comment>
<dbReference type="AlphaFoldDB" id="A0A7Z0TML6"/>
<dbReference type="Pfam" id="PF06114">
    <property type="entry name" value="Peptidase_M78"/>
    <property type="match status" value="1"/>
</dbReference>
<dbReference type="SUPFAM" id="SSF47413">
    <property type="entry name" value="lambda repressor-like DNA-binding domains"/>
    <property type="match status" value="1"/>
</dbReference>
<dbReference type="Gene3D" id="1.10.260.40">
    <property type="entry name" value="lambda repressor-like DNA-binding domains"/>
    <property type="match status" value="1"/>
</dbReference>
<dbReference type="InterPro" id="IPR001387">
    <property type="entry name" value="Cro/C1-type_HTH"/>
</dbReference>
<evidence type="ECO:0000259" key="2">
    <source>
        <dbReference type="PROSITE" id="PS50943"/>
    </source>
</evidence>
<organism evidence="3">
    <name type="scientific">Bradyrhizobium barranii subsp. barranii</name>
    <dbReference type="NCBI Taxonomy" id="2823807"/>
    <lineage>
        <taxon>Bacteria</taxon>
        <taxon>Pseudomonadati</taxon>
        <taxon>Pseudomonadota</taxon>
        <taxon>Alphaproteobacteria</taxon>
        <taxon>Hyphomicrobiales</taxon>
        <taxon>Nitrobacteraceae</taxon>
        <taxon>Bradyrhizobium</taxon>
        <taxon>Bradyrhizobium barranii</taxon>
    </lineage>
</organism>
<dbReference type="PROSITE" id="PS50943">
    <property type="entry name" value="HTH_CROC1"/>
    <property type="match status" value="1"/>
</dbReference>
<reference evidence="3" key="1">
    <citation type="submission" date="2020-06" db="EMBL/GenBank/DDBJ databases">
        <title>Whole Genome Sequence of Bradyrhizobium sp. Strain 323S2.</title>
        <authorList>
            <person name="Bromfield E.S.P."/>
        </authorList>
    </citation>
    <scope>NUCLEOTIDE SEQUENCE [LARGE SCALE GENOMIC DNA]</scope>
    <source>
        <strain evidence="3">323S2</strain>
    </source>
</reference>
<gene>
    <name evidence="3" type="ORF">G6321_01060</name>
</gene>
<protein>
    <submittedName>
        <fullName evidence="3">ImmA/IrrE family metallo-endopeptidase</fullName>
    </submittedName>
</protein>
<dbReference type="Pfam" id="PF01381">
    <property type="entry name" value="HTH_3"/>
    <property type="match status" value="1"/>
</dbReference>
<dbReference type="InterPro" id="IPR010982">
    <property type="entry name" value="Lambda_DNA-bd_dom_sf"/>
</dbReference>
<comment type="caution">
    <text evidence="3">The sequence shown here is derived from an EMBL/GenBank/DDBJ whole genome shotgun (WGS) entry which is preliminary data.</text>
</comment>
<evidence type="ECO:0000313" key="3">
    <source>
        <dbReference type="EMBL" id="NYY87064.1"/>
    </source>
</evidence>
<name>A0A7Z0TML6_9BRAD</name>
<dbReference type="InterPro" id="IPR010359">
    <property type="entry name" value="IrrE_HExxH"/>
</dbReference>
<dbReference type="CDD" id="cd00093">
    <property type="entry name" value="HTH_XRE"/>
    <property type="match status" value="1"/>
</dbReference>
<feature type="domain" description="HTH cro/C1-type" evidence="2">
    <location>
        <begin position="15"/>
        <end position="69"/>
    </location>
</feature>